<organism evidence="5 6">
    <name type="scientific">Phytophthora megakarya</name>
    <dbReference type="NCBI Taxonomy" id="4795"/>
    <lineage>
        <taxon>Eukaryota</taxon>
        <taxon>Sar</taxon>
        <taxon>Stramenopiles</taxon>
        <taxon>Oomycota</taxon>
        <taxon>Peronosporomycetes</taxon>
        <taxon>Peronosporales</taxon>
        <taxon>Peronosporaceae</taxon>
        <taxon>Phytophthora</taxon>
    </lineage>
</organism>
<dbReference type="Proteomes" id="UP000198211">
    <property type="component" value="Unassembled WGS sequence"/>
</dbReference>
<evidence type="ECO:0000256" key="3">
    <source>
        <dbReference type="PROSITE-ProRule" id="PRU00023"/>
    </source>
</evidence>
<evidence type="ECO:0000256" key="4">
    <source>
        <dbReference type="SAM" id="MobiDB-lite"/>
    </source>
</evidence>
<keyword evidence="1" id="KW-0677">Repeat</keyword>
<dbReference type="Gene3D" id="1.25.40.20">
    <property type="entry name" value="Ankyrin repeat-containing domain"/>
    <property type="match status" value="2"/>
</dbReference>
<dbReference type="PANTHER" id="PTHR24189">
    <property type="entry name" value="MYOTROPHIN"/>
    <property type="match status" value="1"/>
</dbReference>
<comment type="caution">
    <text evidence="5">The sequence shown here is derived from an EMBL/GenBank/DDBJ whole genome shotgun (WGS) entry which is preliminary data.</text>
</comment>
<dbReference type="SUPFAM" id="SSF48403">
    <property type="entry name" value="Ankyrin repeat"/>
    <property type="match status" value="1"/>
</dbReference>
<feature type="repeat" description="ANK" evidence="3">
    <location>
        <begin position="92"/>
        <end position="124"/>
    </location>
</feature>
<dbReference type="SUPFAM" id="SSF49562">
    <property type="entry name" value="C2 domain (Calcium/lipid-binding domain, CaLB)"/>
    <property type="match status" value="1"/>
</dbReference>
<dbReference type="STRING" id="4795.A0A225X160"/>
<accession>A0A225X160</accession>
<evidence type="ECO:0000256" key="2">
    <source>
        <dbReference type="ARBA" id="ARBA00023043"/>
    </source>
</evidence>
<keyword evidence="6" id="KW-1185">Reference proteome</keyword>
<proteinExistence type="predicted"/>
<feature type="region of interest" description="Disordered" evidence="4">
    <location>
        <begin position="352"/>
        <end position="386"/>
    </location>
</feature>
<dbReference type="InterPro" id="IPR036770">
    <property type="entry name" value="Ankyrin_rpt-contain_sf"/>
</dbReference>
<dbReference type="PROSITE" id="PS50297">
    <property type="entry name" value="ANK_REP_REGION"/>
    <property type="match status" value="2"/>
</dbReference>
<dbReference type="Pfam" id="PF12796">
    <property type="entry name" value="Ank_2"/>
    <property type="match status" value="2"/>
</dbReference>
<dbReference type="PANTHER" id="PTHR24189:SF50">
    <property type="entry name" value="ANKYRIN REPEAT AND SOCS BOX PROTEIN 2"/>
    <property type="match status" value="1"/>
</dbReference>
<dbReference type="InterPro" id="IPR002110">
    <property type="entry name" value="Ankyrin_rpt"/>
</dbReference>
<dbReference type="SMART" id="SM00248">
    <property type="entry name" value="ANK"/>
    <property type="match status" value="4"/>
</dbReference>
<reference evidence="6" key="1">
    <citation type="submission" date="2017-03" db="EMBL/GenBank/DDBJ databases">
        <title>Phytopthora megakarya and P. palmivora, two closely related causual agents of cacao black pod achieved similar genome size and gene model numbers by different mechanisms.</title>
        <authorList>
            <person name="Ali S."/>
            <person name="Shao J."/>
            <person name="Larry D.J."/>
            <person name="Kronmiller B."/>
            <person name="Shen D."/>
            <person name="Strem M.D."/>
            <person name="Melnick R.L."/>
            <person name="Guiltinan M.J."/>
            <person name="Tyler B.M."/>
            <person name="Meinhardt L.W."/>
            <person name="Bailey B.A."/>
        </authorList>
    </citation>
    <scope>NUCLEOTIDE SEQUENCE [LARGE SCALE GENOMIC DNA]</scope>
    <source>
        <strain evidence="6">zdho120</strain>
    </source>
</reference>
<keyword evidence="2 3" id="KW-0040">ANK repeat</keyword>
<protein>
    <submittedName>
        <fullName evidence="5">Uncharacterized protein</fullName>
    </submittedName>
</protein>
<dbReference type="OrthoDB" id="194358at2759"/>
<dbReference type="InterPro" id="IPR035892">
    <property type="entry name" value="C2_domain_sf"/>
</dbReference>
<dbReference type="EMBL" id="NBNE01000041">
    <property type="protein sequence ID" value="OWZ23854.1"/>
    <property type="molecule type" value="Genomic_DNA"/>
</dbReference>
<dbReference type="PROSITE" id="PS50088">
    <property type="entry name" value="ANK_REPEAT"/>
    <property type="match status" value="2"/>
</dbReference>
<evidence type="ECO:0000313" key="5">
    <source>
        <dbReference type="EMBL" id="OWZ23854.1"/>
    </source>
</evidence>
<dbReference type="AlphaFoldDB" id="A0A225X160"/>
<name>A0A225X160_9STRA</name>
<dbReference type="InterPro" id="IPR050745">
    <property type="entry name" value="Multifunctional_regulatory"/>
</dbReference>
<evidence type="ECO:0000313" key="6">
    <source>
        <dbReference type="Proteomes" id="UP000198211"/>
    </source>
</evidence>
<gene>
    <name evidence="5" type="ORF">PHMEG_0001217</name>
</gene>
<sequence length="525" mass="57521">MQGTQPPPELLAYRALQAVQRGNAEELTKLIQAGANAHVINAVVKTGTSPNGRPDREAKGGLLYHAVDKQNVELVKVLLGNGAEVNGSKQDDSPPPLRAAVFRKNIELVTLLLKRGANVNGKYSISSGSSKITMTILFEITTDAIYGLLLRRGGDVNIKDSKGDTPLHAHAAKWNANFVHELVEHGADVNALDTDDCTPLLRAIQQLDFQPGCEEEEDFIDVCHILMSHKATLPPTDPISCKPEDSERLRTRLHLVKEWAAQRDIGMVALTHVPVEIFQRGIAEITAYFASNTLVPVVVEQNDLGTETLPEDLRRQSKTGVDTWTSGEEVLQRQVEILPSLDRAPSLLPQALNRDDVSPFPSPTRPGTFGSAGSDGRPALPPVSARSGLPPVSAMQLYRLKIMCATGLRRVLKYRRQNPYCVCRLVRNDGEVLMQVQTSVHPGGGQVPTWRGQVFEMALTAEDTRICTLVFTLKHSGIVSSLDERIAVGMMPFPFLPVGHSLTHKLLLMNNDNLAGRLEVHLEAY</sequence>
<evidence type="ECO:0000256" key="1">
    <source>
        <dbReference type="ARBA" id="ARBA00022737"/>
    </source>
</evidence>
<feature type="repeat" description="ANK" evidence="3">
    <location>
        <begin position="162"/>
        <end position="194"/>
    </location>
</feature>